<accession>A0A1N7EH68</accession>
<dbReference type="AlphaFoldDB" id="A0A1N7EH68"/>
<protein>
    <submittedName>
        <fullName evidence="2">PIN domain-containing protein</fullName>
    </submittedName>
</protein>
<sequence>MELRSVLGKKKQLKQERVAELERRVTSQVEIVVPDASDMLAANKRHQETLLYPMDCLILACAESQDTTLVSFDKELIEAGARSPEEIIDDS</sequence>
<dbReference type="Pfam" id="PF01850">
    <property type="entry name" value="PIN"/>
    <property type="match status" value="1"/>
</dbReference>
<dbReference type="InterPro" id="IPR002716">
    <property type="entry name" value="PIN_dom"/>
</dbReference>
<feature type="domain" description="PIN" evidence="1">
    <location>
        <begin position="1"/>
        <end position="79"/>
    </location>
</feature>
<evidence type="ECO:0000313" key="2">
    <source>
        <dbReference type="EMBL" id="SIR87348.1"/>
    </source>
</evidence>
<dbReference type="SUPFAM" id="SSF88723">
    <property type="entry name" value="PIN domain-like"/>
    <property type="match status" value="1"/>
</dbReference>
<proteinExistence type="predicted"/>
<dbReference type="Proteomes" id="UP000186914">
    <property type="component" value="Unassembled WGS sequence"/>
</dbReference>
<evidence type="ECO:0000313" key="3">
    <source>
        <dbReference type="Proteomes" id="UP000186914"/>
    </source>
</evidence>
<dbReference type="EMBL" id="FTNO01000006">
    <property type="protein sequence ID" value="SIR87348.1"/>
    <property type="molecule type" value="Genomic_DNA"/>
</dbReference>
<gene>
    <name evidence="2" type="ORF">SAMN05421858_4233</name>
</gene>
<evidence type="ECO:0000259" key="1">
    <source>
        <dbReference type="Pfam" id="PF01850"/>
    </source>
</evidence>
<reference evidence="3" key="1">
    <citation type="submission" date="2017-01" db="EMBL/GenBank/DDBJ databases">
        <authorList>
            <person name="Varghese N."/>
            <person name="Submissions S."/>
        </authorList>
    </citation>
    <scope>NUCLEOTIDE SEQUENCE [LARGE SCALE GENOMIC DNA]</scope>
    <source>
        <strain evidence="3">CGMCC 1.7737</strain>
    </source>
</reference>
<dbReference type="InterPro" id="IPR029060">
    <property type="entry name" value="PIN-like_dom_sf"/>
</dbReference>
<keyword evidence="3" id="KW-1185">Reference proteome</keyword>
<dbReference type="Gene3D" id="3.40.50.1010">
    <property type="entry name" value="5'-nuclease"/>
    <property type="match status" value="1"/>
</dbReference>
<name>A0A1N7EH68_9EURY</name>
<organism evidence="2 3">
    <name type="scientific">Haladaptatus litoreus</name>
    <dbReference type="NCBI Taxonomy" id="553468"/>
    <lineage>
        <taxon>Archaea</taxon>
        <taxon>Methanobacteriati</taxon>
        <taxon>Methanobacteriota</taxon>
        <taxon>Stenosarchaea group</taxon>
        <taxon>Halobacteria</taxon>
        <taxon>Halobacteriales</taxon>
        <taxon>Haladaptataceae</taxon>
        <taxon>Haladaptatus</taxon>
    </lineage>
</organism>